<evidence type="ECO:0000313" key="3">
    <source>
        <dbReference type="Proteomes" id="UP001596364"/>
    </source>
</evidence>
<organism evidence="2 3">
    <name type="scientific">Pseudobowmanella zhangzhouensis</name>
    <dbReference type="NCBI Taxonomy" id="1537679"/>
    <lineage>
        <taxon>Bacteria</taxon>
        <taxon>Pseudomonadati</taxon>
        <taxon>Pseudomonadota</taxon>
        <taxon>Gammaproteobacteria</taxon>
        <taxon>Alteromonadales</taxon>
        <taxon>Alteromonadaceae</taxon>
    </lineage>
</organism>
<evidence type="ECO:0000256" key="1">
    <source>
        <dbReference type="SAM" id="SignalP"/>
    </source>
</evidence>
<gene>
    <name evidence="2" type="ORF">ACFP85_06245</name>
</gene>
<dbReference type="Gene3D" id="1.25.40.10">
    <property type="entry name" value="Tetratricopeptide repeat domain"/>
    <property type="match status" value="2"/>
</dbReference>
<protein>
    <submittedName>
        <fullName evidence="2">Tetratricopeptide repeat protein</fullName>
    </submittedName>
</protein>
<dbReference type="InterPro" id="IPR011990">
    <property type="entry name" value="TPR-like_helical_dom_sf"/>
</dbReference>
<dbReference type="InterPro" id="IPR019734">
    <property type="entry name" value="TPR_rpt"/>
</dbReference>
<feature type="signal peptide" evidence="1">
    <location>
        <begin position="1"/>
        <end position="19"/>
    </location>
</feature>
<dbReference type="SUPFAM" id="SSF48452">
    <property type="entry name" value="TPR-like"/>
    <property type="match status" value="2"/>
</dbReference>
<dbReference type="SMART" id="SM00028">
    <property type="entry name" value="TPR"/>
    <property type="match status" value="5"/>
</dbReference>
<keyword evidence="1" id="KW-0732">Signal</keyword>
<feature type="chain" id="PRO_5046478848" evidence="1">
    <location>
        <begin position="20"/>
        <end position="636"/>
    </location>
</feature>
<name>A0ABW1XLT4_9ALTE</name>
<proteinExistence type="predicted"/>
<keyword evidence="3" id="KW-1185">Reference proteome</keyword>
<sequence length="636" mass="72124">MRLVVILLLAIAQSSGGRAADQPPGWGEVLYEYFQGNHFEALTQLEIAAHRQQLDPSAAQPALLRGRLSMQFGLYSQAEAIFKQQLDHLDKPTLQAAVYIQLANLYEQLGDLEAARTALTNVAENQVAGLNAEQQDKYWYLVASLQIQGGTLIDIRRFPVNALSREYLNYNLAMMEADRGETQNAVARLQSMLKVRPNSEDAGFFSRVGDWVSGGWFSADEQQINTEEQASLKDRQWLTLGYLLQSLGRHQDAINAYQQVRQDSVDTQAAMLAWGWAAAERGEFQLALSIWQLLAQQPVYQHESYEAPLAVAYAYEKLNAPRQALTALNQASRQYSEWINRLQAERVQLYQSDFFQPYVQTWQQGQSTPEDVLSPVLMPLLTDDLFSQQVAQLADLQQADQRVLYALQQLTMFEQLIDERQQSAQQRGEALAHNNLLQTLPTLQQQRDGLQTQLDTVEHQQDALALLNDDGQALLQRIGKADTRLSAIEQQMPDADSYRARIRRLHGILLWQAEVDYASNLWAGKRNLQALDSLLASGQTRLGSIYQAMDRRAHFDAQRARITGLRSGLLLAQQTQQRLQDKLLARMQQAADVLLIETEQQLQRYRRQAQIAIVRLQDETLRKQQAIKPEGARDEG</sequence>
<dbReference type="EMBL" id="JBHSUS010000001">
    <property type="protein sequence ID" value="MFC6439745.1"/>
    <property type="molecule type" value="Genomic_DNA"/>
</dbReference>
<reference evidence="3" key="1">
    <citation type="journal article" date="2019" name="Int. J. Syst. Evol. Microbiol.">
        <title>The Global Catalogue of Microorganisms (GCM) 10K type strain sequencing project: providing services to taxonomists for standard genome sequencing and annotation.</title>
        <authorList>
            <consortium name="The Broad Institute Genomics Platform"/>
            <consortium name="The Broad Institute Genome Sequencing Center for Infectious Disease"/>
            <person name="Wu L."/>
            <person name="Ma J."/>
        </authorList>
    </citation>
    <scope>NUCLEOTIDE SEQUENCE [LARGE SCALE GENOMIC DNA]</scope>
    <source>
        <strain evidence="3">CGMCC 1.16031</strain>
    </source>
</reference>
<dbReference type="RefSeq" id="WP_254426508.1">
    <property type="nucleotide sequence ID" value="NZ_JBHSUS010000001.1"/>
</dbReference>
<comment type="caution">
    <text evidence="2">The sequence shown here is derived from an EMBL/GenBank/DDBJ whole genome shotgun (WGS) entry which is preliminary data.</text>
</comment>
<evidence type="ECO:0000313" key="2">
    <source>
        <dbReference type="EMBL" id="MFC6439745.1"/>
    </source>
</evidence>
<accession>A0ABW1XLT4</accession>
<dbReference type="Proteomes" id="UP001596364">
    <property type="component" value="Unassembled WGS sequence"/>
</dbReference>
<dbReference type="Pfam" id="PF13432">
    <property type="entry name" value="TPR_16"/>
    <property type="match status" value="1"/>
</dbReference>
<dbReference type="Pfam" id="PF13181">
    <property type="entry name" value="TPR_8"/>
    <property type="match status" value="1"/>
</dbReference>